<name>A0A423SU62_PENVA</name>
<organism evidence="1 2">
    <name type="scientific">Penaeus vannamei</name>
    <name type="common">Whiteleg shrimp</name>
    <name type="synonym">Litopenaeus vannamei</name>
    <dbReference type="NCBI Taxonomy" id="6689"/>
    <lineage>
        <taxon>Eukaryota</taxon>
        <taxon>Metazoa</taxon>
        <taxon>Ecdysozoa</taxon>
        <taxon>Arthropoda</taxon>
        <taxon>Crustacea</taxon>
        <taxon>Multicrustacea</taxon>
        <taxon>Malacostraca</taxon>
        <taxon>Eumalacostraca</taxon>
        <taxon>Eucarida</taxon>
        <taxon>Decapoda</taxon>
        <taxon>Dendrobranchiata</taxon>
        <taxon>Penaeoidea</taxon>
        <taxon>Penaeidae</taxon>
        <taxon>Penaeus</taxon>
    </lineage>
</organism>
<dbReference type="AlphaFoldDB" id="A0A423SU62"/>
<reference evidence="1 2" key="2">
    <citation type="submission" date="2019-01" db="EMBL/GenBank/DDBJ databases">
        <title>The decoding of complex shrimp genome reveals the adaptation for benthos swimmer, frequently molting mechanism and breeding impact on genome.</title>
        <authorList>
            <person name="Sun Y."/>
            <person name="Gao Y."/>
            <person name="Yu Y."/>
        </authorList>
    </citation>
    <scope>NUCLEOTIDE SEQUENCE [LARGE SCALE GENOMIC DNA]</scope>
    <source>
        <tissue evidence="1">Muscle</tissue>
    </source>
</reference>
<sequence>RHVASNQEISAGPLSTIIFENLSVYHGYSIIPFPGRQSRSDYRCIFGHRQRMCGDAGAGKVSTGYNWTQCRGAERDRWVMHEAGLAQDKILQVAGDLSNDEDCKRIVDSTVSKFGRIDILVNNAGILVPGPLEP</sequence>
<proteinExistence type="predicted"/>
<dbReference type="Proteomes" id="UP000283509">
    <property type="component" value="Unassembled WGS sequence"/>
</dbReference>
<dbReference type="InterPro" id="IPR036291">
    <property type="entry name" value="NAD(P)-bd_dom_sf"/>
</dbReference>
<dbReference type="SUPFAM" id="SSF51735">
    <property type="entry name" value="NAD(P)-binding Rossmann-fold domains"/>
    <property type="match status" value="1"/>
</dbReference>
<evidence type="ECO:0000313" key="2">
    <source>
        <dbReference type="Proteomes" id="UP000283509"/>
    </source>
</evidence>
<comment type="caution">
    <text evidence="1">The sequence shown here is derived from an EMBL/GenBank/DDBJ whole genome shotgun (WGS) entry which is preliminary data.</text>
</comment>
<keyword evidence="2" id="KW-1185">Reference proteome</keyword>
<dbReference type="InterPro" id="IPR002347">
    <property type="entry name" value="SDR_fam"/>
</dbReference>
<feature type="non-terminal residue" evidence="1">
    <location>
        <position position="1"/>
    </location>
</feature>
<dbReference type="Pfam" id="PF00106">
    <property type="entry name" value="adh_short"/>
    <property type="match status" value="1"/>
</dbReference>
<dbReference type="Gene3D" id="3.40.50.720">
    <property type="entry name" value="NAD(P)-binding Rossmann-like Domain"/>
    <property type="match status" value="1"/>
</dbReference>
<dbReference type="PANTHER" id="PTHR43975">
    <property type="entry name" value="ZGC:101858"/>
    <property type="match status" value="1"/>
</dbReference>
<protein>
    <submittedName>
        <fullName evidence="1">Putative tropinone reductase 2-like</fullName>
    </submittedName>
</protein>
<accession>A0A423SU62</accession>
<reference evidence="1 2" key="1">
    <citation type="submission" date="2018-04" db="EMBL/GenBank/DDBJ databases">
        <authorList>
            <person name="Zhang X."/>
            <person name="Yuan J."/>
            <person name="Li F."/>
            <person name="Xiang J."/>
        </authorList>
    </citation>
    <scope>NUCLEOTIDE SEQUENCE [LARGE SCALE GENOMIC DNA]</scope>
    <source>
        <tissue evidence="1">Muscle</tissue>
    </source>
</reference>
<dbReference type="EMBL" id="QCYY01002762">
    <property type="protein sequence ID" value="ROT67772.1"/>
    <property type="molecule type" value="Genomic_DNA"/>
</dbReference>
<gene>
    <name evidence="1" type="ORF">C7M84_014137</name>
</gene>
<dbReference type="PANTHER" id="PTHR43975:SF2">
    <property type="entry name" value="EG:BACR7A4.14 PROTEIN-RELATED"/>
    <property type="match status" value="1"/>
</dbReference>
<evidence type="ECO:0000313" key="1">
    <source>
        <dbReference type="EMBL" id="ROT67772.1"/>
    </source>
</evidence>